<dbReference type="RefSeq" id="YP_010586559.1">
    <property type="nucleotide sequence ID" value="NC_069284.1"/>
</dbReference>
<comment type="similarity">
    <text evidence="2">Belongs to the complex I subunit 4L family.</text>
</comment>
<evidence type="ECO:0000256" key="3">
    <source>
        <dbReference type="ARBA" id="ARBA00016612"/>
    </source>
</evidence>
<keyword evidence="12" id="KW-0496">Mitochondrion</keyword>
<keyword evidence="6 11" id="KW-1133">Transmembrane helix</keyword>
<organism evidence="12">
    <name type="scientific">Rhyacophila quadrifida</name>
    <dbReference type="NCBI Taxonomy" id="2904903"/>
    <lineage>
        <taxon>Eukaryota</taxon>
        <taxon>Metazoa</taxon>
        <taxon>Ecdysozoa</taxon>
        <taxon>Arthropoda</taxon>
        <taxon>Hexapoda</taxon>
        <taxon>Insecta</taxon>
        <taxon>Pterygota</taxon>
        <taxon>Neoptera</taxon>
        <taxon>Endopterygota</taxon>
        <taxon>Trichoptera</taxon>
        <taxon>Integripalpia</taxon>
        <taxon>Rhyacophiloidea</taxon>
        <taxon>Rhyacophilidae</taxon>
        <taxon>Rhyacophila</taxon>
    </lineage>
</organism>
<evidence type="ECO:0000256" key="4">
    <source>
        <dbReference type="ARBA" id="ARBA00022692"/>
    </source>
</evidence>
<evidence type="ECO:0000256" key="7">
    <source>
        <dbReference type="ARBA" id="ARBA00023027"/>
    </source>
</evidence>
<proteinExistence type="inferred from homology"/>
<comment type="subcellular location">
    <subcellularLocation>
        <location evidence="1">Membrane</location>
        <topology evidence="1">Multi-pass membrane protein</topology>
    </subcellularLocation>
</comment>
<dbReference type="CTD" id="4539"/>
<feature type="transmembrane region" description="Helical" evidence="11">
    <location>
        <begin position="58"/>
        <end position="79"/>
    </location>
</feature>
<dbReference type="Gene3D" id="1.10.287.3510">
    <property type="match status" value="1"/>
</dbReference>
<evidence type="ECO:0000256" key="1">
    <source>
        <dbReference type="ARBA" id="ARBA00004141"/>
    </source>
</evidence>
<sequence>MKMMSFSFLSLFMYFMGGVVFSFNRKHLLVVLLMLEFMVLSLIMVLMMMLFYLENEVYFIMLILVFSVCEGALGLSILVQMVRMYGGDYFQVFNLLKC</sequence>
<dbReference type="GO" id="GO:0016020">
    <property type="term" value="C:membrane"/>
    <property type="evidence" value="ECO:0007669"/>
    <property type="project" value="UniProtKB-SubCell"/>
</dbReference>
<geneLocation type="mitochondrion" evidence="12"/>
<feature type="transmembrane region" description="Helical" evidence="11">
    <location>
        <begin position="30"/>
        <end position="52"/>
    </location>
</feature>
<name>A0A9E8LPC4_9NEOP</name>
<reference evidence="12" key="2">
    <citation type="journal article" date="2022" name="Syst. Entomol.">
        <title>Massive gene rearrangements of mitochondrial genomes and implications for the phylogeny of Trichoptera (Insecta).</title>
        <authorList>
            <person name="Ge X."/>
            <person name="Peng L."/>
            <person name="Vogler A.P."/>
            <person name="Morse J.C."/>
            <person name="Yang L."/>
            <person name="Sun C."/>
            <person name="Wang B."/>
        </authorList>
    </citation>
    <scope>NUCLEOTIDE SEQUENCE</scope>
</reference>
<protein>
    <recommendedName>
        <fullName evidence="3">NADH-ubiquinone oxidoreductase chain 4L</fullName>
    </recommendedName>
    <alternativeName>
        <fullName evidence="9">NADH dehydrogenase subunit 4L</fullName>
    </alternativeName>
</protein>
<feature type="transmembrane region" description="Helical" evidence="11">
    <location>
        <begin position="6"/>
        <end position="23"/>
    </location>
</feature>
<dbReference type="InterPro" id="IPR039428">
    <property type="entry name" value="NUOK/Mnh_C1-like"/>
</dbReference>
<evidence type="ECO:0000256" key="9">
    <source>
        <dbReference type="ARBA" id="ARBA00031586"/>
    </source>
</evidence>
<dbReference type="GeneID" id="77426587"/>
<accession>A0A9E8LPC4</accession>
<dbReference type="EMBL" id="OL678049">
    <property type="protein sequence ID" value="UZZ44373.1"/>
    <property type="molecule type" value="Genomic_DNA"/>
</dbReference>
<evidence type="ECO:0000313" key="12">
    <source>
        <dbReference type="EMBL" id="UZZ44373.1"/>
    </source>
</evidence>
<reference evidence="12" key="1">
    <citation type="submission" date="2021-11" db="EMBL/GenBank/DDBJ databases">
        <authorList>
            <person name="Ge X.-Y."/>
            <person name="Peng L."/>
            <person name="Sun C.-H."/>
            <person name="Wang B.-X."/>
        </authorList>
    </citation>
    <scope>NUCLEOTIDE SEQUENCE</scope>
</reference>
<keyword evidence="4 11" id="KW-0812">Transmembrane</keyword>
<dbReference type="AlphaFoldDB" id="A0A9E8LPC4"/>
<evidence type="ECO:0000256" key="11">
    <source>
        <dbReference type="SAM" id="Phobius"/>
    </source>
</evidence>
<evidence type="ECO:0000256" key="6">
    <source>
        <dbReference type="ARBA" id="ARBA00022989"/>
    </source>
</evidence>
<comment type="catalytic activity">
    <reaction evidence="10">
        <text>a ubiquinone + NADH + 5 H(+)(in) = a ubiquinol + NAD(+) + 4 H(+)(out)</text>
        <dbReference type="Rhea" id="RHEA:29091"/>
        <dbReference type="Rhea" id="RHEA-COMP:9565"/>
        <dbReference type="Rhea" id="RHEA-COMP:9566"/>
        <dbReference type="ChEBI" id="CHEBI:15378"/>
        <dbReference type="ChEBI" id="CHEBI:16389"/>
        <dbReference type="ChEBI" id="CHEBI:17976"/>
        <dbReference type="ChEBI" id="CHEBI:57540"/>
        <dbReference type="ChEBI" id="CHEBI:57945"/>
        <dbReference type="EC" id="7.1.1.2"/>
    </reaction>
</comment>
<keyword evidence="5" id="KW-1278">Translocase</keyword>
<evidence type="ECO:0000256" key="2">
    <source>
        <dbReference type="ARBA" id="ARBA00010519"/>
    </source>
</evidence>
<evidence type="ECO:0000256" key="8">
    <source>
        <dbReference type="ARBA" id="ARBA00023136"/>
    </source>
</evidence>
<evidence type="ECO:0000256" key="10">
    <source>
        <dbReference type="ARBA" id="ARBA00049551"/>
    </source>
</evidence>
<keyword evidence="8 11" id="KW-0472">Membrane</keyword>
<evidence type="ECO:0000256" key="5">
    <source>
        <dbReference type="ARBA" id="ARBA00022967"/>
    </source>
</evidence>
<gene>
    <name evidence="12" type="primary">ND4L</name>
</gene>
<dbReference type="GO" id="GO:0008137">
    <property type="term" value="F:NADH dehydrogenase (ubiquinone) activity"/>
    <property type="evidence" value="ECO:0007669"/>
    <property type="project" value="UniProtKB-EC"/>
</dbReference>
<dbReference type="Pfam" id="PF00420">
    <property type="entry name" value="Oxidored_q2"/>
    <property type="match status" value="1"/>
</dbReference>
<keyword evidence="7" id="KW-0520">NAD</keyword>